<protein>
    <submittedName>
        <fullName evidence="1">Uncharacterized protein</fullName>
    </submittedName>
</protein>
<evidence type="ECO:0000313" key="2">
    <source>
        <dbReference type="Proteomes" id="UP000044026"/>
    </source>
</evidence>
<dbReference type="AlphaFoldDB" id="A0A0B7H2J1"/>
<reference evidence="1 2" key="1">
    <citation type="submission" date="2015-01" db="EMBL/GenBank/DDBJ databases">
        <authorList>
            <person name="Xiang T."/>
            <person name="Song Y."/>
            <person name="Huang L."/>
            <person name="Wang B."/>
            <person name="Wu P."/>
        </authorList>
    </citation>
    <scope>NUCLEOTIDE SEQUENCE [LARGE SCALE GENOMIC DNA]</scope>
    <source>
        <strain evidence="1 2">Cc12</strain>
    </source>
</reference>
<dbReference type="Proteomes" id="UP000044026">
    <property type="component" value="Unassembled WGS sequence"/>
</dbReference>
<gene>
    <name evidence="1" type="ORF">CCAN12_140001</name>
</gene>
<dbReference type="EMBL" id="CDOE01000006">
    <property type="protein sequence ID" value="CEN32734.1"/>
    <property type="molecule type" value="Genomic_DNA"/>
</dbReference>
<name>A0A0B7H2J1_9FLAO</name>
<sequence length="58" mass="6710">MLVFFELLFRVPHAEKEGFEPPEVLPSTVFKTAAFDRSAISPNALINSLMRLQMYDFF</sequence>
<organism evidence="1 2">
    <name type="scientific">Capnocytophaga canimorsus</name>
    <dbReference type="NCBI Taxonomy" id="28188"/>
    <lineage>
        <taxon>Bacteria</taxon>
        <taxon>Pseudomonadati</taxon>
        <taxon>Bacteroidota</taxon>
        <taxon>Flavobacteriia</taxon>
        <taxon>Flavobacteriales</taxon>
        <taxon>Flavobacteriaceae</taxon>
        <taxon>Capnocytophaga</taxon>
    </lineage>
</organism>
<proteinExistence type="predicted"/>
<accession>A0A0B7H2J1</accession>
<evidence type="ECO:0000313" key="1">
    <source>
        <dbReference type="EMBL" id="CEN32734.1"/>
    </source>
</evidence>